<dbReference type="PANTHER" id="PTHR42850">
    <property type="entry name" value="METALLOPHOSPHOESTERASE"/>
    <property type="match status" value="1"/>
</dbReference>
<organism evidence="2 3">
    <name type="scientific">Paenibacillus aurantiacus</name>
    <dbReference type="NCBI Taxonomy" id="1936118"/>
    <lineage>
        <taxon>Bacteria</taxon>
        <taxon>Bacillati</taxon>
        <taxon>Bacillota</taxon>
        <taxon>Bacilli</taxon>
        <taxon>Bacillales</taxon>
        <taxon>Paenibacillaceae</taxon>
        <taxon>Paenibacillus</taxon>
    </lineage>
</organism>
<dbReference type="Proteomes" id="UP001589747">
    <property type="component" value="Unassembled WGS sequence"/>
</dbReference>
<comment type="caution">
    <text evidence="2">The sequence shown here is derived from an EMBL/GenBank/DDBJ whole genome shotgun (WGS) entry which is preliminary data.</text>
</comment>
<dbReference type="SUPFAM" id="SSF56091">
    <property type="entry name" value="DNA ligase/mRNA capping enzyme, catalytic domain"/>
    <property type="match status" value="1"/>
</dbReference>
<evidence type="ECO:0000259" key="1">
    <source>
        <dbReference type="Pfam" id="PF16542"/>
    </source>
</evidence>
<dbReference type="Gene3D" id="3.40.50.300">
    <property type="entry name" value="P-loop containing nucleotide triphosphate hydrolases"/>
    <property type="match status" value="1"/>
</dbReference>
<dbReference type="InterPro" id="IPR029052">
    <property type="entry name" value="Metallo-depent_PP-like"/>
</dbReference>
<dbReference type="InterPro" id="IPR027417">
    <property type="entry name" value="P-loop_NTPase"/>
</dbReference>
<dbReference type="EMBL" id="JBHMDO010000026">
    <property type="protein sequence ID" value="MFB9327566.1"/>
    <property type="molecule type" value="Genomic_DNA"/>
</dbReference>
<accession>A0ABV5KSI3</accession>
<reference evidence="2 3" key="1">
    <citation type="submission" date="2024-09" db="EMBL/GenBank/DDBJ databases">
        <authorList>
            <person name="Sun Q."/>
            <person name="Mori K."/>
        </authorList>
    </citation>
    <scope>NUCLEOTIDE SEQUENCE [LARGE SCALE GENOMIC DNA]</scope>
    <source>
        <strain evidence="2 3">TISTR 2452</strain>
    </source>
</reference>
<dbReference type="InterPro" id="IPR032380">
    <property type="entry name" value="PNKP_ligase_dom"/>
</dbReference>
<dbReference type="Pfam" id="PF13671">
    <property type="entry name" value="AAA_33"/>
    <property type="match status" value="1"/>
</dbReference>
<dbReference type="InterPro" id="IPR041780">
    <property type="entry name" value="MPP_PrpE-like"/>
</dbReference>
<dbReference type="PANTHER" id="PTHR42850:SF7">
    <property type="entry name" value="BIS(5'-NUCLEOSYL)-TETRAPHOSPHATASE PRPE [ASYMMETRICAL]"/>
    <property type="match status" value="1"/>
</dbReference>
<evidence type="ECO:0000313" key="3">
    <source>
        <dbReference type="Proteomes" id="UP001589747"/>
    </source>
</evidence>
<dbReference type="SUPFAM" id="SSF56300">
    <property type="entry name" value="Metallo-dependent phosphatases"/>
    <property type="match status" value="1"/>
</dbReference>
<dbReference type="Gene3D" id="3.60.21.10">
    <property type="match status" value="1"/>
</dbReference>
<evidence type="ECO:0000313" key="2">
    <source>
        <dbReference type="EMBL" id="MFB9327566.1"/>
    </source>
</evidence>
<keyword evidence="3" id="KW-1185">Reference proteome</keyword>
<dbReference type="SUPFAM" id="SSF52540">
    <property type="entry name" value="P-loop containing nucleoside triphosphate hydrolases"/>
    <property type="match status" value="1"/>
</dbReference>
<dbReference type="Pfam" id="PF16542">
    <property type="entry name" value="PNKP_ligase"/>
    <property type="match status" value="1"/>
</dbReference>
<dbReference type="CDD" id="cd07423">
    <property type="entry name" value="MPP_Prp_like"/>
    <property type="match status" value="1"/>
</dbReference>
<feature type="domain" description="Polynucleotide kinase-phosphatase ligase" evidence="1">
    <location>
        <begin position="497"/>
        <end position="786"/>
    </location>
</feature>
<dbReference type="InterPro" id="IPR050126">
    <property type="entry name" value="Ap4A_hydrolase"/>
</dbReference>
<protein>
    <submittedName>
        <fullName evidence="2">AAA family ATPase</fullName>
    </submittedName>
</protein>
<name>A0ABV5KSI3_9BACL</name>
<gene>
    <name evidence="2" type="ORF">ACFFSY_16670</name>
</gene>
<dbReference type="Gene3D" id="3.30.470.30">
    <property type="entry name" value="DNA ligase/mRNA capping enzyme"/>
    <property type="match status" value="1"/>
</dbReference>
<dbReference type="RefSeq" id="WP_377495998.1">
    <property type="nucleotide sequence ID" value="NZ_JBHMDO010000026.1"/>
</dbReference>
<sequence length="820" mass="91804">MTTQQQESKRTIQLPHAGIVLLVGPSNSGKTTLLARLVREGTLLATETVSSDQFRMLVGDDEFIDWRGRPKLAADVLYAEYQAVSEQAFAAMETVLDMRCRLGKLTVVDATHLYPDDRSKYIEVARRHHVAAVALALDVPEETLLARDAGRGQPRGRQRVKQQAQLFKRGMRSLRSEEFDACYIVKDEALASIRFERKRNPLLIELGAGIDIIGDIHGCYDEMMAIIGKLGYEPGEDGLYRHAYGRKLVSVGDVMSRGPKSMEAMTFWEQHVRAGLAFMVDSNHGWKIARYLDGRAVSLSHGDEKVAEELARYEAAHGEDAAADWKRRMREFLLAAPSHLIFTHEGVRHVVVAHAGIRDEFIGKQSKRIQDYCRYGDTDGMDAQGKPMRKEWHTGHRSGELIIWGHDVRQRPEVAGNTINIDQGVVFGGELTAYRYPERTFASVQAGSDYSDAADNPLARRSKDRFAPPNLAKLSAGYTVETASSGGIGIRGEFVKAAIDTVSHYTVPIEELLYIPPTMSPPAVSADERFLEHPREAFAYYRAQGVTTMVAEKKHMGSRAIVVLFKDEEAGETYVGRRTAGTIYTRTGRPFFQPAIECELLARLRRDLTAASYFERYDTELLVLDAEILPWNLKAKELIASQYAHVGEAAVMDRSKLLEKLQAAQAGGRDIHAWLAETEARLTNAHTFKEAFQAYCWDVEGISGVRIAPFHLLAHSGGTFFDRPHQWHMERADELASLSELFMSTEYRVIRDEASEEEAIRWWEAMTADGHEGIVVKPERYLRPAAAAASQCSRRSKCGDGSICTSFMGWIIWSRIICGA</sequence>
<proteinExistence type="predicted"/>